<gene>
    <name evidence="5" type="primary">galR_1</name>
    <name evidence="5" type="ORF">LPAF129_10460</name>
</gene>
<sequence>MSLKDIATKAGVSITTVSRILNHDSTLSVGADTRERVEKIATELNYRPSKRKSRNATLGVVTWVTEQQEQNDPYYQTLRLAVEAEIEAAGYKITRIFGDSAWTNVRRCVGVIAIGRFSTAQRQQLQLLNPKLVIIGDNSLENDISCVASDNEVGVQRVLQDFIAHDRQNIGILIAEGRTSDDTEKIYDRRLVDYRHYLRSKHLYQADHVFVTSEVSRQAGYLATQEAYHELQTDFPTALFAASDILALGALDFLKEHNLAVPERVSLVSFNDSVLAENAEPPLTSVKVDLPLMAKRGVEMILRIINQGSLSVPERLIIGTKINYRESSD</sequence>
<dbReference type="CDD" id="cd01392">
    <property type="entry name" value="HTH_LacI"/>
    <property type="match status" value="1"/>
</dbReference>
<name>A0ABQ5JKD8_9LACO</name>
<evidence type="ECO:0000256" key="3">
    <source>
        <dbReference type="ARBA" id="ARBA00023163"/>
    </source>
</evidence>
<evidence type="ECO:0000256" key="1">
    <source>
        <dbReference type="ARBA" id="ARBA00023015"/>
    </source>
</evidence>
<dbReference type="PROSITE" id="PS00356">
    <property type="entry name" value="HTH_LACI_1"/>
    <property type="match status" value="1"/>
</dbReference>
<dbReference type="Gene3D" id="1.10.260.40">
    <property type="entry name" value="lambda repressor-like DNA-binding domains"/>
    <property type="match status" value="1"/>
</dbReference>
<keyword evidence="3" id="KW-0804">Transcription</keyword>
<evidence type="ECO:0000313" key="5">
    <source>
        <dbReference type="EMBL" id="GKS81360.1"/>
    </source>
</evidence>
<dbReference type="PRINTS" id="PR00036">
    <property type="entry name" value="HTHLACI"/>
</dbReference>
<dbReference type="InterPro" id="IPR000843">
    <property type="entry name" value="HTH_LacI"/>
</dbReference>
<dbReference type="EMBL" id="BQXH01000008">
    <property type="protein sequence ID" value="GKS81360.1"/>
    <property type="molecule type" value="Genomic_DNA"/>
</dbReference>
<keyword evidence="1" id="KW-0805">Transcription regulation</keyword>
<protein>
    <submittedName>
        <fullName evidence="5">LacI family transcriptional regulator</fullName>
    </submittedName>
</protein>
<dbReference type="SMART" id="SM00354">
    <property type="entry name" value="HTH_LACI"/>
    <property type="match status" value="1"/>
</dbReference>
<evidence type="ECO:0000259" key="4">
    <source>
        <dbReference type="PROSITE" id="PS50932"/>
    </source>
</evidence>
<keyword evidence="6" id="KW-1185">Reference proteome</keyword>
<accession>A0ABQ5JKD8</accession>
<dbReference type="Pfam" id="PF00356">
    <property type="entry name" value="LacI"/>
    <property type="match status" value="1"/>
</dbReference>
<feature type="domain" description="HTH lacI-type" evidence="4">
    <location>
        <begin position="1"/>
        <end position="57"/>
    </location>
</feature>
<evidence type="ECO:0000313" key="6">
    <source>
        <dbReference type="Proteomes" id="UP001055149"/>
    </source>
</evidence>
<dbReference type="Pfam" id="PF13377">
    <property type="entry name" value="Peripla_BP_3"/>
    <property type="match status" value="1"/>
</dbReference>
<dbReference type="Proteomes" id="UP001055149">
    <property type="component" value="Unassembled WGS sequence"/>
</dbReference>
<reference evidence="5" key="1">
    <citation type="journal article" date="2022" name="Int. J. Syst. Evol. Microbiol.">
        <title>A novel species of lactic acid bacteria, Ligilactobacillus pabuli sp. nov., isolated from alfalfa silage.</title>
        <authorList>
            <person name="Tohno M."/>
            <person name="Tanizawa Y."/>
            <person name="Sawada H."/>
            <person name="Sakamoto M."/>
            <person name="Ohkuma M."/>
            <person name="Kobayashi H."/>
        </authorList>
    </citation>
    <scope>NUCLEOTIDE SEQUENCE</scope>
    <source>
        <strain evidence="5">AF129</strain>
    </source>
</reference>
<evidence type="ECO:0000256" key="2">
    <source>
        <dbReference type="ARBA" id="ARBA00023125"/>
    </source>
</evidence>
<dbReference type="PROSITE" id="PS50932">
    <property type="entry name" value="HTH_LACI_2"/>
    <property type="match status" value="1"/>
</dbReference>
<dbReference type="CDD" id="cd01544">
    <property type="entry name" value="PBP1_GalR"/>
    <property type="match status" value="1"/>
</dbReference>
<dbReference type="InterPro" id="IPR010982">
    <property type="entry name" value="Lambda_DNA-bd_dom_sf"/>
</dbReference>
<dbReference type="PANTHER" id="PTHR30146">
    <property type="entry name" value="LACI-RELATED TRANSCRIPTIONAL REPRESSOR"/>
    <property type="match status" value="1"/>
</dbReference>
<comment type="caution">
    <text evidence="5">The sequence shown here is derived from an EMBL/GenBank/DDBJ whole genome shotgun (WGS) entry which is preliminary data.</text>
</comment>
<organism evidence="5 6">
    <name type="scientific">Ligilactobacillus pabuli</name>
    <dbReference type="NCBI Taxonomy" id="2886039"/>
    <lineage>
        <taxon>Bacteria</taxon>
        <taxon>Bacillati</taxon>
        <taxon>Bacillota</taxon>
        <taxon>Bacilli</taxon>
        <taxon>Lactobacillales</taxon>
        <taxon>Lactobacillaceae</taxon>
        <taxon>Ligilactobacillus</taxon>
    </lineage>
</organism>
<dbReference type="SUPFAM" id="SSF53822">
    <property type="entry name" value="Periplasmic binding protein-like I"/>
    <property type="match status" value="1"/>
</dbReference>
<keyword evidence="2" id="KW-0238">DNA-binding</keyword>
<dbReference type="Gene3D" id="3.40.50.2300">
    <property type="match status" value="2"/>
</dbReference>
<proteinExistence type="predicted"/>
<dbReference type="InterPro" id="IPR046335">
    <property type="entry name" value="LacI/GalR-like_sensor"/>
</dbReference>
<dbReference type="PANTHER" id="PTHR30146:SF149">
    <property type="entry name" value="HTH-TYPE TRANSCRIPTIONAL REGULATOR EBGR"/>
    <property type="match status" value="1"/>
</dbReference>
<dbReference type="RefSeq" id="WP_244055117.1">
    <property type="nucleotide sequence ID" value="NZ_BQXH01000008.1"/>
</dbReference>
<dbReference type="SUPFAM" id="SSF47413">
    <property type="entry name" value="lambda repressor-like DNA-binding domains"/>
    <property type="match status" value="1"/>
</dbReference>
<dbReference type="InterPro" id="IPR028082">
    <property type="entry name" value="Peripla_BP_I"/>
</dbReference>